<reference evidence="1 2" key="1">
    <citation type="submission" date="2016-10" db="EMBL/GenBank/DDBJ databases">
        <authorList>
            <person name="de Groot N.N."/>
        </authorList>
    </citation>
    <scope>NUCLEOTIDE SEQUENCE [LARGE SCALE GENOMIC DNA]</scope>
    <source>
        <strain evidence="1 2">DSM 21771</strain>
    </source>
</reference>
<evidence type="ECO:0000313" key="1">
    <source>
        <dbReference type="EMBL" id="SDI44988.1"/>
    </source>
</evidence>
<protein>
    <submittedName>
        <fullName evidence="1">Uncharacterized protein</fullName>
    </submittedName>
</protein>
<keyword evidence="2" id="KW-1185">Reference proteome</keyword>
<proteinExistence type="predicted"/>
<dbReference type="RefSeq" id="WP_090396120.1">
    <property type="nucleotide sequence ID" value="NZ_FNEN01000002.1"/>
</dbReference>
<gene>
    <name evidence="1" type="ORF">SAMN04488123_102213</name>
</gene>
<dbReference type="AlphaFoldDB" id="A0A1G8KNK0"/>
<dbReference type="Proteomes" id="UP000198853">
    <property type="component" value="Unassembled WGS sequence"/>
</dbReference>
<accession>A0A1G8KNK0</accession>
<evidence type="ECO:0000313" key="2">
    <source>
        <dbReference type="Proteomes" id="UP000198853"/>
    </source>
</evidence>
<sequence length="121" mass="13601">MTNGGVLRRVLCASDELMDGVAESLRLLETGDKEQILQSLDHAVICYEQLEGIGLAVGSYRDQGNIKARFTRVKRGLEEATVAVKLEQYRRAREMMELILLPSLRRLRERLDAVIALESNG</sequence>
<organism evidence="1 2">
    <name type="scientific">Natribacillus halophilus</name>
    <dbReference type="NCBI Taxonomy" id="549003"/>
    <lineage>
        <taxon>Bacteria</taxon>
        <taxon>Bacillati</taxon>
        <taxon>Bacillota</taxon>
        <taxon>Bacilli</taxon>
        <taxon>Bacillales</taxon>
        <taxon>Bacillaceae</taxon>
        <taxon>Natribacillus</taxon>
    </lineage>
</organism>
<name>A0A1G8KNK0_9BACI</name>
<dbReference type="EMBL" id="FNEN01000002">
    <property type="protein sequence ID" value="SDI44988.1"/>
    <property type="molecule type" value="Genomic_DNA"/>
</dbReference>
<dbReference type="OrthoDB" id="2970507at2"/>